<dbReference type="InterPro" id="IPR043129">
    <property type="entry name" value="ATPase_NBD"/>
</dbReference>
<dbReference type="Pfam" id="PF02782">
    <property type="entry name" value="FGGY_C"/>
    <property type="match status" value="1"/>
</dbReference>
<dbReference type="OrthoDB" id="9761504at2"/>
<keyword evidence="4 10" id="KW-0418">Kinase</keyword>
<evidence type="ECO:0000256" key="5">
    <source>
        <dbReference type="ARBA" id="ARBA00022840"/>
    </source>
</evidence>
<dbReference type="EMBL" id="ADKX01000012">
    <property type="protein sequence ID" value="EFW05842.1"/>
    <property type="molecule type" value="Genomic_DNA"/>
</dbReference>
<dbReference type="PANTHER" id="PTHR43095">
    <property type="entry name" value="SUGAR KINASE"/>
    <property type="match status" value="1"/>
</dbReference>
<evidence type="ECO:0000256" key="1">
    <source>
        <dbReference type="ARBA" id="ARBA00009156"/>
    </source>
</evidence>
<name>E7G7S1_9FIRM</name>
<dbReference type="CDD" id="cd07771">
    <property type="entry name" value="ASKHA_NBD_FGGY_RhaB-like"/>
    <property type="match status" value="1"/>
</dbReference>
<dbReference type="RefSeq" id="WP_008787925.1">
    <property type="nucleotide sequence ID" value="NZ_AKCB01000001.1"/>
</dbReference>
<dbReference type="InterPro" id="IPR018485">
    <property type="entry name" value="FGGY_C"/>
</dbReference>
<keyword evidence="3" id="KW-0547">Nucleotide-binding</keyword>
<evidence type="ECO:0000259" key="9">
    <source>
        <dbReference type="Pfam" id="PF02782"/>
    </source>
</evidence>
<dbReference type="GO" id="GO:0005524">
    <property type="term" value="F:ATP binding"/>
    <property type="evidence" value="ECO:0007669"/>
    <property type="project" value="UniProtKB-KW"/>
</dbReference>
<organism evidence="10 11">
    <name type="scientific">Coprobacillus cateniformis</name>
    <dbReference type="NCBI Taxonomy" id="100884"/>
    <lineage>
        <taxon>Bacteria</taxon>
        <taxon>Bacillati</taxon>
        <taxon>Bacillota</taxon>
        <taxon>Erysipelotrichia</taxon>
        <taxon>Erysipelotrichales</taxon>
        <taxon>Coprobacillaceae</taxon>
        <taxon>Coprobacillus</taxon>
    </lineage>
</organism>
<dbReference type="AlphaFoldDB" id="E7G7S1"/>
<dbReference type="EC" id="2.7.1.5" evidence="7"/>
<gene>
    <name evidence="10" type="ORF">HMPREF9488_00809</name>
</gene>
<reference evidence="10 11" key="1">
    <citation type="submission" date="2010-12" db="EMBL/GenBank/DDBJ databases">
        <title>The Genome Sequence of Coprobacillus sp. strain 29_1.</title>
        <authorList>
            <consortium name="The Broad Institute Genome Sequencing Platform"/>
            <person name="Earl A."/>
            <person name="Ward D."/>
            <person name="Feldgarden M."/>
            <person name="Gevers D."/>
            <person name="Daigneault M."/>
            <person name="Sibley C.D."/>
            <person name="White A."/>
            <person name="Strauss J."/>
            <person name="Allen-Vercoe E."/>
            <person name="Young S.K."/>
            <person name="Zeng Q."/>
            <person name="Gargeya S."/>
            <person name="Fitzgerald M."/>
            <person name="Haas B."/>
            <person name="Abouelleil A."/>
            <person name="Alvarado L."/>
            <person name="Arachchi H.M."/>
            <person name="Berlin A."/>
            <person name="Brown A."/>
            <person name="Chapman S.B."/>
            <person name="Chen Z."/>
            <person name="Dunbar C."/>
            <person name="Freedman E."/>
            <person name="Gearin G."/>
            <person name="Gellesch M."/>
            <person name="Goldberg J."/>
            <person name="Griggs A."/>
            <person name="Gujja S."/>
            <person name="Heilman E."/>
            <person name="Heiman D."/>
            <person name="Howarth C."/>
            <person name="Larson L."/>
            <person name="Lui A."/>
            <person name="MacDonald P.J.P."/>
            <person name="Mehta T."/>
            <person name="Montmayeur A."/>
            <person name="Murphy C."/>
            <person name="Neiman D."/>
            <person name="Pearson M."/>
            <person name="Priest M."/>
            <person name="Roberts A."/>
            <person name="Saif S."/>
            <person name="Shea T."/>
            <person name="Shenoy N."/>
            <person name="Sisk P."/>
            <person name="Stolte C."/>
            <person name="Sykes S."/>
            <person name="White J."/>
            <person name="Yandava C."/>
            <person name="Nusbaum C."/>
            <person name="Birren B."/>
        </authorList>
    </citation>
    <scope>NUCLEOTIDE SEQUENCE [LARGE SCALE GENOMIC DNA]</scope>
    <source>
        <strain evidence="10 11">29_1</strain>
    </source>
</reference>
<dbReference type="GO" id="GO:0008993">
    <property type="term" value="F:rhamnulokinase activity"/>
    <property type="evidence" value="ECO:0007669"/>
    <property type="project" value="UniProtKB-UniRule"/>
</dbReference>
<dbReference type="eggNOG" id="COG1070">
    <property type="taxonomic scope" value="Bacteria"/>
</dbReference>
<keyword evidence="11" id="KW-1185">Reference proteome</keyword>
<dbReference type="PANTHER" id="PTHR43095:SF2">
    <property type="entry name" value="GLUCONOKINASE"/>
    <property type="match status" value="1"/>
</dbReference>
<dbReference type="InterPro" id="IPR013449">
    <property type="entry name" value="Rhamnulokinase"/>
</dbReference>
<dbReference type="STRING" id="100884.GCA_000269565_00894"/>
<dbReference type="NCBIfam" id="TIGR02627">
    <property type="entry name" value="rhamnulo_kin"/>
    <property type="match status" value="1"/>
</dbReference>
<keyword evidence="5" id="KW-0067">ATP-binding</keyword>
<protein>
    <recommendedName>
        <fullName evidence="7">Rhamnulokinase</fullName>
        <ecNumber evidence="7">2.7.1.5</ecNumber>
    </recommendedName>
</protein>
<evidence type="ECO:0000313" key="11">
    <source>
        <dbReference type="Proteomes" id="UP000003157"/>
    </source>
</evidence>
<dbReference type="InterPro" id="IPR050406">
    <property type="entry name" value="FGGY_Carb_Kinase"/>
</dbReference>
<dbReference type="Proteomes" id="UP000003157">
    <property type="component" value="Unassembled WGS sequence"/>
</dbReference>
<dbReference type="GeneID" id="78228780"/>
<dbReference type="Gene3D" id="3.30.420.40">
    <property type="match status" value="2"/>
</dbReference>
<dbReference type="SUPFAM" id="SSF53067">
    <property type="entry name" value="Actin-like ATPase domain"/>
    <property type="match status" value="2"/>
</dbReference>
<dbReference type="GO" id="GO:0019301">
    <property type="term" value="P:rhamnose catabolic process"/>
    <property type="evidence" value="ECO:0007669"/>
    <property type="project" value="UniProtKB-UniRule"/>
</dbReference>
<feature type="domain" description="Carbohydrate kinase FGGY N-terminal" evidence="8">
    <location>
        <begin position="3"/>
        <end position="237"/>
    </location>
</feature>
<evidence type="ECO:0000256" key="2">
    <source>
        <dbReference type="ARBA" id="ARBA00022679"/>
    </source>
</evidence>
<proteinExistence type="inferred from homology"/>
<dbReference type="HOGENOM" id="CLU_039395_0_1_9"/>
<dbReference type="InterPro" id="IPR018484">
    <property type="entry name" value="FGGY_N"/>
</dbReference>
<sequence length="466" mass="53821">MDYYLAIDIGASSGRHILCSIEDGRMKLEEIYRFENNVILKDNHYCWDIPTLFQHIQIGIKECVKQNKIPKTLGIDTWAVDYVLLDNQGKLVDKTYAYRDYRHEKGYQNVLQKFSLEELYQRTGIQFQKFNTLFQLNSHDQDISHACDYLMIPDFLNYLLTGKKVNEYTNMSTTQLLDIKTNTLDQDILKQMNMNKDIFQDMLMPSSSLGCLSEDMQKVLGCNIEVILPATHDTGSAYMAAIEEDSIILSSGTWSLLGIETFMPIVSEESMKANFTNEGGYDYRYRFLKNIMGLWIIQEVSREIKGKYSFSELVQLARKSRFEGIFDVNDDVFLKPENMTREIMRYFEKRKQPVPVSIGDIAYCVYRSLAFSYKEAIKELEKITQKTYSTINIIGGGCQNELLNEMIADICNIKVIAGPVEATAIGNIVAQLIQQKIVKDLREGRELIRKSFEIKEYKGELYESNI</sequence>
<evidence type="ECO:0000256" key="7">
    <source>
        <dbReference type="NCBIfam" id="TIGR02627"/>
    </source>
</evidence>
<keyword evidence="6" id="KW-0684">Rhamnose metabolism</keyword>
<keyword evidence="2" id="KW-0808">Transferase</keyword>
<comment type="caution">
    <text evidence="10">The sequence shown here is derived from an EMBL/GenBank/DDBJ whole genome shotgun (WGS) entry which is preliminary data.</text>
</comment>
<dbReference type="Pfam" id="PF00370">
    <property type="entry name" value="FGGY_N"/>
    <property type="match status" value="1"/>
</dbReference>
<evidence type="ECO:0000313" key="10">
    <source>
        <dbReference type="EMBL" id="EFW05842.1"/>
    </source>
</evidence>
<evidence type="ECO:0000256" key="4">
    <source>
        <dbReference type="ARBA" id="ARBA00022777"/>
    </source>
</evidence>
<feature type="domain" description="Carbohydrate kinase FGGY C-terminal" evidence="9">
    <location>
        <begin position="249"/>
        <end position="433"/>
    </location>
</feature>
<comment type="similarity">
    <text evidence="1">Belongs to the FGGY kinase family.</text>
</comment>
<evidence type="ECO:0000256" key="6">
    <source>
        <dbReference type="ARBA" id="ARBA00023308"/>
    </source>
</evidence>
<evidence type="ECO:0000256" key="3">
    <source>
        <dbReference type="ARBA" id="ARBA00022741"/>
    </source>
</evidence>
<accession>E7G7S1</accession>
<evidence type="ECO:0000259" key="8">
    <source>
        <dbReference type="Pfam" id="PF00370"/>
    </source>
</evidence>